<evidence type="ECO:0000256" key="4">
    <source>
        <dbReference type="SAM" id="Coils"/>
    </source>
</evidence>
<dbReference type="PANTHER" id="PTHR10903">
    <property type="entry name" value="GTPASE, IMAP FAMILY MEMBER-RELATED"/>
    <property type="match status" value="1"/>
</dbReference>
<reference evidence="7 8" key="1">
    <citation type="submission" date="2019-06" db="EMBL/GenBank/DDBJ databases">
        <title>Draft genomes of female and male turbot (Scophthalmus maximus).</title>
        <authorList>
            <person name="Xu H."/>
            <person name="Xu X.-W."/>
            <person name="Shao C."/>
            <person name="Chen S."/>
        </authorList>
    </citation>
    <scope>NUCLEOTIDE SEQUENCE [LARGE SCALE GENOMIC DNA]</scope>
    <source>
        <strain evidence="7">Ysfricsl-2016a</strain>
        <tissue evidence="7">Blood</tissue>
    </source>
</reference>
<sequence length="979" mass="107334">MRPAKRKRTQVSGTPPETKKREHNNTHYECTSTSIRLESSPPSLLISRRSRLVTGDGCCPSQLKIVLLGGRNCGKSSVGNLLLGKEEFVTRERTTCSRRSGAAAGRWLTVVDTPGWWCDFGVQDTSALVKREIVSSVSLCSPGPHVFLIAVKASSAFSERRRRAVEEHVALLGERVWGHCVVVFTRAGGSGLAGAAELVHAGGEALGWLSEKCSRRGHSVDLSGDAGVAGLLEKIRQLAGENGNRVFEMPESLSRVAAEGQRGAEEGAQRRLMRVKEHRSLMRERLQPMTDIRVVLVGAKGSGKTSALNTILGRRCLQPPGRTARCQVGAGVVFGRRVTVVDTPGWWMNYFADESTAFDRRELALGSALCPPGPHVFLLVIRADRAFTETHGRAVREHLRLIGGERVWGRVVVLFGCGDWLAGTTTERYIESEGEPLRGLVERCGNRYHTLNNKTRGDGFQVRELIGKIELMFAGRGDHRHHEVERSVMEHVKVKMRGENERAEERLMRKERRRQMARSQLERLNPLPEMRLVLVGGRKTGKSSCGNTILSEGCFDTDARTTSCAEKRGKIRSNVVTVLDTPGGLSLTSDLLGAPSSCAILLVVNVSSSFTGAHGEALEKQLEAAGGQMWSRAAVLFSHGDWLGDTSVERRIESEGEPLRRLVEKCGNRYHVLDNRRARGGGAQVDELIQLMEETLAEERLAALRGGDRMWRSVQEPDTVTLCEEDLKVNCDVTESATCSIQRTGNCSDGADAGGQIVAVPAAGGRAGLTLLGRDTLVSILASVLSGRNGLRCAAAGQQGVTAHLPLFFPADDPHRSLSRNGGSRVRPFSPAHPTVLFILPQTRSRAPTEDSAVVDVHPLCHPALRERTLRRLAESGGLQLLIDQWGHSSLEELEAFIDTYFEMVWEKTMGSFPTAEPESAAVEEEDEVLSSIDRKLSKLELLDEIRGDLAKLRESLERSWMVIQELRDKSKGDPNNTC</sequence>
<dbReference type="FunFam" id="3.40.50.300:FF:001809">
    <property type="entry name" value="Si:ch1073-365p7.2"/>
    <property type="match status" value="2"/>
</dbReference>
<dbReference type="PROSITE" id="PS51720">
    <property type="entry name" value="G_AIG1"/>
    <property type="match status" value="3"/>
</dbReference>
<accession>A0A6A4SKM0</accession>
<keyword evidence="2" id="KW-0547">Nucleotide-binding</keyword>
<dbReference type="InterPro" id="IPR006703">
    <property type="entry name" value="G_AIG1"/>
</dbReference>
<dbReference type="SUPFAM" id="SSF52540">
    <property type="entry name" value="P-loop containing nucleoside triphosphate hydrolases"/>
    <property type="match status" value="3"/>
</dbReference>
<evidence type="ECO:0000313" key="7">
    <source>
        <dbReference type="EMBL" id="KAF0033119.1"/>
    </source>
</evidence>
<evidence type="ECO:0000256" key="2">
    <source>
        <dbReference type="ARBA" id="ARBA00022741"/>
    </source>
</evidence>
<feature type="coiled-coil region" evidence="4">
    <location>
        <begin position="493"/>
        <end position="520"/>
    </location>
</feature>
<feature type="domain" description="AIG1-type G" evidence="6">
    <location>
        <begin position="527"/>
        <end position="715"/>
    </location>
</feature>
<dbReference type="Gene3D" id="3.40.50.300">
    <property type="entry name" value="P-loop containing nucleotide triphosphate hydrolases"/>
    <property type="match status" value="3"/>
</dbReference>
<dbReference type="Pfam" id="PF04548">
    <property type="entry name" value="AIG1"/>
    <property type="match status" value="3"/>
</dbReference>
<dbReference type="EMBL" id="VEVO01000013">
    <property type="protein sequence ID" value="KAF0033119.1"/>
    <property type="molecule type" value="Genomic_DNA"/>
</dbReference>
<feature type="domain" description="AIG1-type G" evidence="6">
    <location>
        <begin position="60"/>
        <end position="256"/>
    </location>
</feature>
<comment type="similarity">
    <text evidence="1">Belongs to the TRAFAC class TrmE-Era-EngA-EngB-Septin-like GTPase superfamily. AIG1/Toc34/Toc159-like paraseptin GTPase family. IAN subfamily.</text>
</comment>
<organism evidence="7 8">
    <name type="scientific">Scophthalmus maximus</name>
    <name type="common">Turbot</name>
    <name type="synonym">Psetta maxima</name>
    <dbReference type="NCBI Taxonomy" id="52904"/>
    <lineage>
        <taxon>Eukaryota</taxon>
        <taxon>Metazoa</taxon>
        <taxon>Chordata</taxon>
        <taxon>Craniata</taxon>
        <taxon>Vertebrata</taxon>
        <taxon>Euteleostomi</taxon>
        <taxon>Actinopterygii</taxon>
        <taxon>Neopterygii</taxon>
        <taxon>Teleostei</taxon>
        <taxon>Neoteleostei</taxon>
        <taxon>Acanthomorphata</taxon>
        <taxon>Carangaria</taxon>
        <taxon>Pleuronectiformes</taxon>
        <taxon>Pleuronectoidei</taxon>
        <taxon>Scophthalmidae</taxon>
        <taxon>Scophthalmus</taxon>
    </lineage>
</organism>
<evidence type="ECO:0000259" key="6">
    <source>
        <dbReference type="PROSITE" id="PS51720"/>
    </source>
</evidence>
<keyword evidence="4" id="KW-0175">Coiled coil</keyword>
<feature type="region of interest" description="Disordered" evidence="5">
    <location>
        <begin position="1"/>
        <end position="27"/>
    </location>
</feature>
<comment type="caution">
    <text evidence="7">The sequence shown here is derived from an EMBL/GenBank/DDBJ whole genome shotgun (WGS) entry which is preliminary data.</text>
</comment>
<name>A0A6A4SKM0_SCOMX</name>
<keyword evidence="3" id="KW-0342">GTP-binding</keyword>
<evidence type="ECO:0000256" key="5">
    <source>
        <dbReference type="SAM" id="MobiDB-lite"/>
    </source>
</evidence>
<gene>
    <name evidence="7" type="ORF">F2P81_015409</name>
</gene>
<feature type="domain" description="AIG1-type G" evidence="6">
    <location>
        <begin position="289"/>
        <end position="490"/>
    </location>
</feature>
<dbReference type="AlphaFoldDB" id="A0A6A4SKM0"/>
<dbReference type="InterPro" id="IPR027417">
    <property type="entry name" value="P-loop_NTPase"/>
</dbReference>
<evidence type="ECO:0000256" key="3">
    <source>
        <dbReference type="ARBA" id="ARBA00023134"/>
    </source>
</evidence>
<dbReference type="Proteomes" id="UP000438429">
    <property type="component" value="Unassembled WGS sequence"/>
</dbReference>
<evidence type="ECO:0000256" key="1">
    <source>
        <dbReference type="ARBA" id="ARBA00008535"/>
    </source>
</evidence>
<dbReference type="InterPro" id="IPR045058">
    <property type="entry name" value="GIMA/IAN/Toc"/>
</dbReference>
<proteinExistence type="inferred from homology"/>
<protein>
    <recommendedName>
        <fullName evidence="6">AIG1-type G domain-containing protein</fullName>
    </recommendedName>
</protein>
<feature type="compositionally biased region" description="Basic and acidic residues" evidence="5">
    <location>
        <begin position="17"/>
        <end position="26"/>
    </location>
</feature>
<dbReference type="PANTHER" id="PTHR10903:SF179">
    <property type="entry name" value="GTPASE IMAP FAMILY MEMBER 8"/>
    <property type="match status" value="1"/>
</dbReference>
<dbReference type="GO" id="GO:0005525">
    <property type="term" value="F:GTP binding"/>
    <property type="evidence" value="ECO:0007669"/>
    <property type="project" value="UniProtKB-KW"/>
</dbReference>
<evidence type="ECO:0000313" key="8">
    <source>
        <dbReference type="Proteomes" id="UP000438429"/>
    </source>
</evidence>